<keyword evidence="7" id="KW-1185">Reference proteome</keyword>
<evidence type="ECO:0000313" key="7">
    <source>
        <dbReference type="Proteomes" id="UP000664521"/>
    </source>
</evidence>
<organism evidence="6 7">
    <name type="scientific">Heterodermia speciosa</name>
    <dbReference type="NCBI Taxonomy" id="116794"/>
    <lineage>
        <taxon>Eukaryota</taxon>
        <taxon>Fungi</taxon>
        <taxon>Dikarya</taxon>
        <taxon>Ascomycota</taxon>
        <taxon>Pezizomycotina</taxon>
        <taxon>Lecanoromycetes</taxon>
        <taxon>OSLEUM clade</taxon>
        <taxon>Lecanoromycetidae</taxon>
        <taxon>Caliciales</taxon>
        <taxon>Physciaceae</taxon>
        <taxon>Heterodermia</taxon>
    </lineage>
</organism>
<sequence>MALGKVKELTRRDWFRKDPNGGQRQVWNLYHLSITSTFLDPVKGLLPDRDEWAREVINETGIKITVTELYAVSKEDLANESASAESAILAVEEATTQRSLWGIRRKQGSRKIGSATQSFAKNFSAFLAGYSGVVEMVKTGDNQYGGLAYGTLSLLLSVAVLKQQYEEKIEMFLEQLSREFPRLEILDDVFPSTDIQRLVAGRVGHTAKSPLYPVEAVVARMKEQLLDVRKESEALLQKRIRDVLEINLRIEKELKIVQRKLEEKQDNEDRERLNELRTALILQDSDSRHRDVHKHRTLLDSDFPQRTFGHSEPTRMTQASLDREEMFQHWEQTSEPCLLHLSGQNWTGSDSSSTLLWLSPAAILVLDRLATSNVFLAYYFCQVSYHVRKHERSFIRNLTCSLVHQLVCHRPELLRSGELSSSLKHTLGTGSSQLDDEDVMLDRMKDCLLRILGEFQPDDKILLVLDRLDKCYCGEEEITAQETLRCLLSIALHARCQVRILIVARSSWLPLNQQKRLETWLQKEQNQQPGRQKALCYLHRKHWDQESARERSLSPGLVPNTSDEL</sequence>
<comment type="caution">
    <text evidence="6">The sequence shown here is derived from an EMBL/GenBank/DDBJ whole genome shotgun (WGS) entry which is preliminary data.</text>
</comment>
<evidence type="ECO:0000256" key="3">
    <source>
        <dbReference type="SAM" id="MobiDB-lite"/>
    </source>
</evidence>
<dbReference type="Proteomes" id="UP000664521">
    <property type="component" value="Unassembled WGS sequence"/>
</dbReference>
<evidence type="ECO:0000313" key="6">
    <source>
        <dbReference type="EMBL" id="CAF9925259.1"/>
    </source>
</evidence>
<dbReference type="AlphaFoldDB" id="A0A8H3FKV6"/>
<protein>
    <submittedName>
        <fullName evidence="6">Uncharacterized protein</fullName>
    </submittedName>
</protein>
<reference evidence="6" key="1">
    <citation type="submission" date="2021-03" db="EMBL/GenBank/DDBJ databases">
        <authorList>
            <person name="Tagirdzhanova G."/>
        </authorList>
    </citation>
    <scope>NUCLEOTIDE SEQUENCE</scope>
</reference>
<gene>
    <name evidence="6" type="ORF">HETSPECPRED_005789</name>
</gene>
<feature type="domain" description="DUF7708" evidence="4">
    <location>
        <begin position="119"/>
        <end position="200"/>
    </location>
</feature>
<evidence type="ECO:0000256" key="1">
    <source>
        <dbReference type="ARBA" id="ARBA00022737"/>
    </source>
</evidence>
<accession>A0A8H3FKV6</accession>
<feature type="coiled-coil region" evidence="2">
    <location>
        <begin position="218"/>
        <end position="274"/>
    </location>
</feature>
<evidence type="ECO:0000259" key="5">
    <source>
        <dbReference type="Pfam" id="PF24883"/>
    </source>
</evidence>
<dbReference type="Pfam" id="PF24809">
    <property type="entry name" value="DUF7708"/>
    <property type="match status" value="1"/>
</dbReference>
<proteinExistence type="predicted"/>
<dbReference type="Pfam" id="PF24883">
    <property type="entry name" value="NPHP3_N"/>
    <property type="match status" value="1"/>
</dbReference>
<feature type="region of interest" description="Disordered" evidence="3">
    <location>
        <begin position="544"/>
        <end position="565"/>
    </location>
</feature>
<name>A0A8H3FKV6_9LECA</name>
<keyword evidence="1" id="KW-0677">Repeat</keyword>
<evidence type="ECO:0000259" key="4">
    <source>
        <dbReference type="Pfam" id="PF24809"/>
    </source>
</evidence>
<dbReference type="OrthoDB" id="5389929at2759"/>
<keyword evidence="2" id="KW-0175">Coiled coil</keyword>
<dbReference type="InterPro" id="IPR056125">
    <property type="entry name" value="DUF7708"/>
</dbReference>
<dbReference type="InterPro" id="IPR056884">
    <property type="entry name" value="NPHP3-like_N"/>
</dbReference>
<feature type="domain" description="Nephrocystin 3-like N-terminal" evidence="5">
    <location>
        <begin position="324"/>
        <end position="505"/>
    </location>
</feature>
<dbReference type="EMBL" id="CAJPDS010000038">
    <property type="protein sequence ID" value="CAF9925259.1"/>
    <property type="molecule type" value="Genomic_DNA"/>
</dbReference>
<evidence type="ECO:0000256" key="2">
    <source>
        <dbReference type="SAM" id="Coils"/>
    </source>
</evidence>